<dbReference type="SUPFAM" id="SSF55120">
    <property type="entry name" value="Pseudouridine synthase"/>
    <property type="match status" value="1"/>
</dbReference>
<keyword evidence="1" id="KW-0819">tRNA processing</keyword>
<dbReference type="AlphaFoldDB" id="A0A8A4TUQ6"/>
<keyword evidence="3" id="KW-1185">Reference proteome</keyword>
<dbReference type="InterPro" id="IPR050170">
    <property type="entry name" value="TruD_pseudoU_synthase"/>
</dbReference>
<dbReference type="KEGG" id="scor:J3U87_12410"/>
<dbReference type="Gene3D" id="3.30.2340.10">
    <property type="entry name" value="TruD, insertion domain"/>
    <property type="match status" value="1"/>
</dbReference>
<dbReference type="InterPro" id="IPR020103">
    <property type="entry name" value="PsdUridine_synth_cat_dom_sf"/>
</dbReference>
<evidence type="ECO:0000256" key="1">
    <source>
        <dbReference type="ARBA" id="ARBA00022694"/>
    </source>
</evidence>
<name>A0A8A4TUQ6_SULCO</name>
<dbReference type="PANTHER" id="PTHR47811">
    <property type="entry name" value="TRNA PSEUDOURIDINE SYNTHASE D"/>
    <property type="match status" value="1"/>
</dbReference>
<dbReference type="GO" id="GO:0003723">
    <property type="term" value="F:RNA binding"/>
    <property type="evidence" value="ECO:0007669"/>
    <property type="project" value="InterPro"/>
</dbReference>
<gene>
    <name evidence="2" type="primary">truD</name>
    <name evidence="2" type="ORF">J3U87_12410</name>
</gene>
<organism evidence="2 3">
    <name type="scientific">Sulfidibacter corallicola</name>
    <dbReference type="NCBI Taxonomy" id="2818388"/>
    <lineage>
        <taxon>Bacteria</taxon>
        <taxon>Pseudomonadati</taxon>
        <taxon>Acidobacteriota</taxon>
        <taxon>Holophagae</taxon>
        <taxon>Acanthopleuribacterales</taxon>
        <taxon>Acanthopleuribacteraceae</taxon>
        <taxon>Sulfidibacter</taxon>
    </lineage>
</organism>
<sequence length="342" mass="38973">MLSFQQSPESFFVDEELFYEPQGQGSHLFCRIRKWSMSTRALKRKISEQIGVPLAHIHHAGQKDQLATATQWLSWPEAAQKSSLKSGDGFEVIESHRHEHALSIGHVKRNHFKLLLTAEEPQRVAVFLTERQGSFPNLFGPQRFGQSLKQVDTDHFVDLLRGPRSKNPNTISVIQSWFFNLWLLRHLEGYGRSVAEDELWMRVGGKQFFESDPDEEILRRFEIGEISPSGPLFGYKVKLRASEQAFLAEMGLEAEAFRRWGKAAKGTRRPLFVRPSEYLATPTEQGVTLAFGLPSGSYATMLLTHLVAPEPLKQGLACWPDYSERARFLLPEPRLDHSEEAS</sequence>
<dbReference type="GO" id="GO:0008033">
    <property type="term" value="P:tRNA processing"/>
    <property type="evidence" value="ECO:0007669"/>
    <property type="project" value="UniProtKB-KW"/>
</dbReference>
<dbReference type="Proteomes" id="UP000663929">
    <property type="component" value="Chromosome"/>
</dbReference>
<dbReference type="Pfam" id="PF01142">
    <property type="entry name" value="TruD"/>
    <property type="match status" value="2"/>
</dbReference>
<evidence type="ECO:0000313" key="3">
    <source>
        <dbReference type="Proteomes" id="UP000663929"/>
    </source>
</evidence>
<dbReference type="EMBL" id="CP071793">
    <property type="protein sequence ID" value="QTD53250.1"/>
    <property type="molecule type" value="Genomic_DNA"/>
</dbReference>
<dbReference type="InterPro" id="IPR043165">
    <property type="entry name" value="TruD_insert_sf"/>
</dbReference>
<dbReference type="GO" id="GO:0001522">
    <property type="term" value="P:pseudouridine synthesis"/>
    <property type="evidence" value="ECO:0007669"/>
    <property type="project" value="InterPro"/>
</dbReference>
<dbReference type="GO" id="GO:0140098">
    <property type="term" value="F:catalytic activity, acting on RNA"/>
    <property type="evidence" value="ECO:0007669"/>
    <property type="project" value="UniProtKB-ARBA"/>
</dbReference>
<dbReference type="Gene3D" id="3.30.2350.20">
    <property type="entry name" value="TruD, catalytic domain"/>
    <property type="match status" value="1"/>
</dbReference>
<dbReference type="InterPro" id="IPR001656">
    <property type="entry name" value="PsdUridine_synth_TruD"/>
</dbReference>
<protein>
    <submittedName>
        <fullName evidence="2">tRNA pseudouridine(13) synthase TruD</fullName>
    </submittedName>
</protein>
<evidence type="ECO:0000313" key="2">
    <source>
        <dbReference type="EMBL" id="QTD53250.1"/>
    </source>
</evidence>
<dbReference type="PANTHER" id="PTHR47811:SF1">
    <property type="entry name" value="TRNA PSEUDOURIDINE SYNTHASE D"/>
    <property type="match status" value="1"/>
</dbReference>
<dbReference type="InterPro" id="IPR042214">
    <property type="entry name" value="TruD_catalytic"/>
</dbReference>
<dbReference type="RefSeq" id="WP_237383351.1">
    <property type="nucleotide sequence ID" value="NZ_CP071793.1"/>
</dbReference>
<accession>A0A8A4TUQ6</accession>
<dbReference type="GO" id="GO:0009982">
    <property type="term" value="F:pseudouridine synthase activity"/>
    <property type="evidence" value="ECO:0007669"/>
    <property type="project" value="InterPro"/>
</dbReference>
<proteinExistence type="predicted"/>
<reference evidence="2" key="1">
    <citation type="submission" date="2021-03" db="EMBL/GenBank/DDBJ databases">
        <title>Acanthopleuribacteraceae sp. M133.</title>
        <authorList>
            <person name="Wang G."/>
        </authorList>
    </citation>
    <scope>NUCLEOTIDE SEQUENCE</scope>
    <source>
        <strain evidence="2">M133</strain>
    </source>
</reference>
<dbReference type="GO" id="GO:0005829">
    <property type="term" value="C:cytosol"/>
    <property type="evidence" value="ECO:0007669"/>
    <property type="project" value="TreeGrafter"/>
</dbReference>